<dbReference type="AlphaFoldDB" id="A0A562SSI2"/>
<evidence type="ECO:0000313" key="3">
    <source>
        <dbReference type="Proteomes" id="UP000316778"/>
    </source>
</evidence>
<keyword evidence="1" id="KW-0812">Transmembrane</keyword>
<proteinExistence type="predicted"/>
<accession>A0A562SSI2</accession>
<dbReference type="RefSeq" id="WP_145717600.1">
    <property type="nucleotide sequence ID" value="NZ_BAAAFY010000002.1"/>
</dbReference>
<reference evidence="2 3" key="1">
    <citation type="journal article" date="2013" name="Stand. Genomic Sci.">
        <title>Genomic Encyclopedia of Type Strains, Phase I: The one thousand microbial genomes (KMG-I) project.</title>
        <authorList>
            <person name="Kyrpides N.C."/>
            <person name="Woyke T."/>
            <person name="Eisen J.A."/>
            <person name="Garrity G."/>
            <person name="Lilburn T.G."/>
            <person name="Beck B.J."/>
            <person name="Whitman W.B."/>
            <person name="Hugenholtz P."/>
            <person name="Klenk H.P."/>
        </authorList>
    </citation>
    <scope>NUCLEOTIDE SEQUENCE [LARGE SCALE GENOMIC DNA]</scope>
    <source>
        <strain evidence="2 3">DSM 13484</strain>
    </source>
</reference>
<dbReference type="Proteomes" id="UP000316778">
    <property type="component" value="Unassembled WGS sequence"/>
</dbReference>
<gene>
    <name evidence="2" type="ORF">LX66_4430</name>
</gene>
<protein>
    <submittedName>
        <fullName evidence="2">Uncharacterized protein</fullName>
    </submittedName>
</protein>
<organism evidence="2 3">
    <name type="scientific">Chitinophaga japonensis</name>
    <name type="common">Flexibacter japonensis</name>
    <dbReference type="NCBI Taxonomy" id="104662"/>
    <lineage>
        <taxon>Bacteria</taxon>
        <taxon>Pseudomonadati</taxon>
        <taxon>Bacteroidota</taxon>
        <taxon>Chitinophagia</taxon>
        <taxon>Chitinophagales</taxon>
        <taxon>Chitinophagaceae</taxon>
        <taxon>Chitinophaga</taxon>
    </lineage>
</organism>
<dbReference type="EMBL" id="VLLG01000005">
    <property type="protein sequence ID" value="TWI84068.1"/>
    <property type="molecule type" value="Genomic_DNA"/>
</dbReference>
<dbReference type="OrthoDB" id="1494324at2"/>
<evidence type="ECO:0000313" key="2">
    <source>
        <dbReference type="EMBL" id="TWI84068.1"/>
    </source>
</evidence>
<evidence type="ECO:0000256" key="1">
    <source>
        <dbReference type="SAM" id="Phobius"/>
    </source>
</evidence>
<feature type="transmembrane region" description="Helical" evidence="1">
    <location>
        <begin position="56"/>
        <end position="75"/>
    </location>
</feature>
<keyword evidence="1" id="KW-1133">Transmembrane helix</keyword>
<comment type="caution">
    <text evidence="2">The sequence shown here is derived from an EMBL/GenBank/DDBJ whole genome shotgun (WGS) entry which is preliminary data.</text>
</comment>
<name>A0A562SSI2_CHIJA</name>
<keyword evidence="3" id="KW-1185">Reference proteome</keyword>
<feature type="transmembrane region" description="Helical" evidence="1">
    <location>
        <begin position="5"/>
        <end position="23"/>
    </location>
</feature>
<sequence length="196" mass="21055">MKKELFAGIGLGLLTGIIIGLSIAEVTGIILGALTSLLAAFFGLQGSREGEAGNQLIIGTFGFTCVLAIFAGLYMRTHNVLAPSPDASLRAYRAAGFDTSEIKKIVLFRELGLVPEGYTFSKEAKQAGSTVLMAKDPGSLDLCALTEQSTLEDIQQAFSQSGGVYDELQRSLRETVSNPDERRLTLLHLKKIICKQ</sequence>
<keyword evidence="1" id="KW-0472">Membrane</keyword>